<dbReference type="AlphaFoldDB" id="A0A8I6A5V5"/>
<evidence type="ECO:0000313" key="3">
    <source>
        <dbReference type="Proteomes" id="UP000002494"/>
    </source>
</evidence>
<feature type="region of interest" description="Disordered" evidence="1">
    <location>
        <begin position="1"/>
        <end position="112"/>
    </location>
</feature>
<name>A0A8I6A5V5_RAT</name>
<dbReference type="RGD" id="1306750">
    <property type="gene designation" value="Glal"/>
</dbReference>
<sequence length="112" mass="13076">MPEENQRHKASCLIRNKVTQPGFKDFVVSSQDVRERQPSSQQGTVGGQSQESQLRDQQQQQSLQQSQEQQPQPQLQQTKQPQRPVKGQPLPQQQQQQNQRPRPRYQQPRRAV</sequence>
<protein>
    <submittedName>
        <fullName evidence="2">Gliadoralin-A like</fullName>
    </submittedName>
</protein>
<evidence type="ECO:0000313" key="2">
    <source>
        <dbReference type="Ensembl" id="ENSRNOP00000087450.1"/>
    </source>
</evidence>
<feature type="compositionally biased region" description="Low complexity" evidence="1">
    <location>
        <begin position="38"/>
        <end position="112"/>
    </location>
</feature>
<accession>A0A8I6A5V5</accession>
<keyword evidence="3" id="KW-1185">Reference proteome</keyword>
<gene>
    <name evidence="2 4" type="primary">Glal</name>
    <name evidence="4" type="synonym">RGD1306750</name>
</gene>
<reference evidence="2" key="2">
    <citation type="submission" date="2025-08" db="UniProtKB">
        <authorList>
            <consortium name="Ensembl"/>
        </authorList>
    </citation>
    <scope>IDENTIFICATION</scope>
    <source>
        <strain evidence="2">Brown Norway</strain>
    </source>
</reference>
<reference evidence="2" key="3">
    <citation type="submission" date="2025-09" db="UniProtKB">
        <authorList>
            <consortium name="Ensembl"/>
        </authorList>
    </citation>
    <scope>IDENTIFICATION</scope>
    <source>
        <strain evidence="2">Brown Norway</strain>
    </source>
</reference>
<proteinExistence type="predicted"/>
<organism evidence="2 3">
    <name type="scientific">Rattus norvegicus</name>
    <name type="common">Rat</name>
    <dbReference type="NCBI Taxonomy" id="10116"/>
    <lineage>
        <taxon>Eukaryota</taxon>
        <taxon>Metazoa</taxon>
        <taxon>Chordata</taxon>
        <taxon>Craniata</taxon>
        <taxon>Vertebrata</taxon>
        <taxon>Euteleostomi</taxon>
        <taxon>Mammalia</taxon>
        <taxon>Eutheria</taxon>
        <taxon>Euarchontoglires</taxon>
        <taxon>Glires</taxon>
        <taxon>Rodentia</taxon>
        <taxon>Myomorpha</taxon>
        <taxon>Muroidea</taxon>
        <taxon>Muridae</taxon>
        <taxon>Murinae</taxon>
        <taxon>Rattus</taxon>
    </lineage>
</organism>
<reference evidence="2" key="1">
    <citation type="submission" date="2024-01" db="EMBL/GenBank/DDBJ databases">
        <title>GRCr8: a new rat reference genome assembly contstructed from accurate long reads and long range scaffolding.</title>
        <authorList>
            <person name="Doris P.A."/>
            <person name="Kalbfleisch T."/>
            <person name="Li K."/>
            <person name="Howe K."/>
            <person name="Wood J."/>
        </authorList>
    </citation>
    <scope>NUCLEOTIDE SEQUENCE [LARGE SCALE GENOMIC DNA]</scope>
    <source>
        <strain evidence="2">Brown Norway</strain>
    </source>
</reference>
<evidence type="ECO:0000256" key="1">
    <source>
        <dbReference type="SAM" id="MobiDB-lite"/>
    </source>
</evidence>
<evidence type="ECO:0000313" key="4">
    <source>
        <dbReference type="RGD" id="1306750"/>
    </source>
</evidence>
<dbReference type="Ensembl" id="ENSRNOT00000115593.2">
    <property type="protein sequence ID" value="ENSRNOP00000087450.1"/>
    <property type="gene ID" value="ENSRNOG00000042018.3"/>
</dbReference>
<dbReference type="Proteomes" id="UP000002494">
    <property type="component" value="Chromosome 4"/>
</dbReference>